<dbReference type="GO" id="GO:0003677">
    <property type="term" value="F:DNA binding"/>
    <property type="evidence" value="ECO:0007669"/>
    <property type="project" value="UniProtKB-ARBA"/>
</dbReference>
<dbReference type="SMART" id="SM00490">
    <property type="entry name" value="HELICc"/>
    <property type="match status" value="1"/>
</dbReference>
<dbReference type="PROSITE" id="PS51192">
    <property type="entry name" value="HELICASE_ATP_BIND_1"/>
    <property type="match status" value="1"/>
</dbReference>
<evidence type="ECO:0000256" key="6">
    <source>
        <dbReference type="ARBA" id="ARBA00022884"/>
    </source>
</evidence>
<dbReference type="PROSITE" id="PS51194">
    <property type="entry name" value="HELICASE_CTER"/>
    <property type="match status" value="1"/>
</dbReference>
<dbReference type="InterPro" id="IPR036867">
    <property type="entry name" value="R3H_dom_sf"/>
</dbReference>
<comment type="similarity">
    <text evidence="9">Belongs to the DExH box helicase family.</text>
</comment>
<feature type="domain" description="Helicase ATP-binding" evidence="12">
    <location>
        <begin position="202"/>
        <end position="382"/>
    </location>
</feature>
<feature type="domain" description="R3H" evidence="11">
    <location>
        <begin position="30"/>
        <end position="93"/>
    </location>
</feature>
<dbReference type="EMBL" id="JBANQN010000007">
    <property type="protein sequence ID" value="KAK6784734.1"/>
    <property type="molecule type" value="Genomic_DNA"/>
</dbReference>
<dbReference type="SUPFAM" id="SSF82708">
    <property type="entry name" value="R3H domain"/>
    <property type="match status" value="1"/>
</dbReference>
<dbReference type="SMART" id="SM00487">
    <property type="entry name" value="DEXDc"/>
    <property type="match status" value="1"/>
</dbReference>
<dbReference type="PROSITE" id="PS51061">
    <property type="entry name" value="R3H"/>
    <property type="match status" value="1"/>
</dbReference>
<evidence type="ECO:0000313" key="15">
    <source>
        <dbReference type="Proteomes" id="UP001371456"/>
    </source>
</evidence>
<dbReference type="Pfam" id="PF07717">
    <property type="entry name" value="OB_NTP_bind"/>
    <property type="match status" value="1"/>
</dbReference>
<feature type="compositionally biased region" description="Polar residues" evidence="10">
    <location>
        <begin position="1154"/>
        <end position="1168"/>
    </location>
</feature>
<dbReference type="CDD" id="cd06007">
    <property type="entry name" value="R3H_DEXH_helicase"/>
    <property type="match status" value="1"/>
</dbReference>
<keyword evidence="7" id="KW-0539">Nucleus</keyword>
<keyword evidence="6" id="KW-0694">RNA-binding</keyword>
<dbReference type="InterPro" id="IPR011545">
    <property type="entry name" value="DEAD/DEAH_box_helicase_dom"/>
</dbReference>
<dbReference type="Pfam" id="PF04408">
    <property type="entry name" value="WHD_HA2"/>
    <property type="match status" value="1"/>
</dbReference>
<dbReference type="InterPro" id="IPR007502">
    <property type="entry name" value="Helicase-assoc_dom"/>
</dbReference>
<dbReference type="FunFam" id="1.20.120.1080:FF:000011">
    <property type="entry name" value="DExH-box ATP-dependent RNA helicase DExH6"/>
    <property type="match status" value="1"/>
</dbReference>
<dbReference type="PANTHER" id="PTHR18934">
    <property type="entry name" value="ATP-DEPENDENT RNA HELICASE"/>
    <property type="match status" value="1"/>
</dbReference>
<evidence type="ECO:0000256" key="9">
    <source>
        <dbReference type="ARBA" id="ARBA00060772"/>
    </source>
</evidence>
<dbReference type="Gene3D" id="3.40.50.300">
    <property type="entry name" value="P-loop containing nucleotide triphosphate hydrolases"/>
    <property type="match status" value="2"/>
</dbReference>
<evidence type="ECO:0008006" key="16">
    <source>
        <dbReference type="Google" id="ProtNLM"/>
    </source>
</evidence>
<dbReference type="GO" id="GO:0003723">
    <property type="term" value="F:RNA binding"/>
    <property type="evidence" value="ECO:0007669"/>
    <property type="project" value="UniProtKB-KW"/>
</dbReference>
<dbReference type="InterPro" id="IPR048333">
    <property type="entry name" value="HA2_WH"/>
</dbReference>
<dbReference type="Gene3D" id="3.30.1370.50">
    <property type="entry name" value="R3H-like domain"/>
    <property type="match status" value="1"/>
</dbReference>
<dbReference type="Pfam" id="PF01424">
    <property type="entry name" value="R3H"/>
    <property type="match status" value="1"/>
</dbReference>
<feature type="region of interest" description="Disordered" evidence="10">
    <location>
        <begin position="1154"/>
        <end position="1205"/>
    </location>
</feature>
<dbReference type="Pfam" id="PF00270">
    <property type="entry name" value="DEAD"/>
    <property type="match status" value="1"/>
</dbReference>
<dbReference type="CDD" id="cd18791">
    <property type="entry name" value="SF2_C_RHA"/>
    <property type="match status" value="1"/>
</dbReference>
<dbReference type="Pfam" id="PF21010">
    <property type="entry name" value="HA2_C"/>
    <property type="match status" value="1"/>
</dbReference>
<dbReference type="Proteomes" id="UP001371456">
    <property type="component" value="Unassembled WGS sequence"/>
</dbReference>
<keyword evidence="15" id="KW-1185">Reference proteome</keyword>
<gene>
    <name evidence="14" type="ORF">RDI58_018189</name>
</gene>
<dbReference type="GO" id="GO:0003724">
    <property type="term" value="F:RNA helicase activity"/>
    <property type="evidence" value="ECO:0007669"/>
    <property type="project" value="UniProtKB-EC"/>
</dbReference>
<evidence type="ECO:0000259" key="13">
    <source>
        <dbReference type="PROSITE" id="PS51194"/>
    </source>
</evidence>
<dbReference type="CDD" id="cd17917">
    <property type="entry name" value="DEXHc_RHA-like"/>
    <property type="match status" value="1"/>
</dbReference>
<evidence type="ECO:0000256" key="10">
    <source>
        <dbReference type="SAM" id="MobiDB-lite"/>
    </source>
</evidence>
<keyword evidence="5" id="KW-0067">ATP-binding</keyword>
<feature type="domain" description="Helicase C-terminal" evidence="13">
    <location>
        <begin position="553"/>
        <end position="727"/>
    </location>
</feature>
<dbReference type="GO" id="GO:0005524">
    <property type="term" value="F:ATP binding"/>
    <property type="evidence" value="ECO:0007669"/>
    <property type="project" value="UniProtKB-KW"/>
</dbReference>
<dbReference type="SMART" id="SM00847">
    <property type="entry name" value="HA2"/>
    <property type="match status" value="1"/>
</dbReference>
<keyword evidence="4" id="KW-0347">Helicase</keyword>
<feature type="compositionally biased region" description="Acidic residues" evidence="10">
    <location>
        <begin position="1006"/>
        <end position="1029"/>
    </location>
</feature>
<dbReference type="InterPro" id="IPR014001">
    <property type="entry name" value="Helicase_ATP-bd"/>
</dbReference>
<dbReference type="PANTHER" id="PTHR18934:SF213">
    <property type="entry name" value="3'-5' RNA HELICASE YTHDC2"/>
    <property type="match status" value="1"/>
</dbReference>
<dbReference type="SUPFAM" id="SSF52540">
    <property type="entry name" value="P-loop containing nucleoside triphosphate hydrolases"/>
    <property type="match status" value="2"/>
</dbReference>
<comment type="caution">
    <text evidence="14">The sequence shown here is derived from an EMBL/GenBank/DDBJ whole genome shotgun (WGS) entry which is preliminary data.</text>
</comment>
<evidence type="ECO:0000256" key="8">
    <source>
        <dbReference type="ARBA" id="ARBA00047984"/>
    </source>
</evidence>
<protein>
    <recommendedName>
        <fullName evidence="16">RNA helicase</fullName>
    </recommendedName>
</protein>
<dbReference type="GO" id="GO:0016787">
    <property type="term" value="F:hydrolase activity"/>
    <property type="evidence" value="ECO:0007669"/>
    <property type="project" value="UniProtKB-KW"/>
</dbReference>
<evidence type="ECO:0000256" key="7">
    <source>
        <dbReference type="ARBA" id="ARBA00023242"/>
    </source>
</evidence>
<dbReference type="InterPro" id="IPR001374">
    <property type="entry name" value="R3H_dom"/>
</dbReference>
<dbReference type="FunFam" id="3.30.1370.50:FF:000002">
    <property type="entry name" value="Immunoglobulin mu DNA-binding protein 2"/>
    <property type="match status" value="1"/>
</dbReference>
<feature type="compositionally biased region" description="Basic residues" evidence="10">
    <location>
        <begin position="1194"/>
        <end position="1205"/>
    </location>
</feature>
<evidence type="ECO:0000256" key="4">
    <source>
        <dbReference type="ARBA" id="ARBA00022806"/>
    </source>
</evidence>
<feature type="region of interest" description="Disordered" evidence="10">
    <location>
        <begin position="1"/>
        <end position="27"/>
    </location>
</feature>
<accession>A0AAN8Y9I0</accession>
<comment type="subcellular location">
    <subcellularLocation>
        <location evidence="1">Nucleus</location>
    </subcellularLocation>
</comment>
<keyword evidence="2" id="KW-0547">Nucleotide-binding</keyword>
<dbReference type="Gene3D" id="1.25.40.20">
    <property type="entry name" value="Ankyrin repeat-containing domain"/>
    <property type="match status" value="1"/>
</dbReference>
<dbReference type="Pfam" id="PF00271">
    <property type="entry name" value="Helicase_C"/>
    <property type="match status" value="1"/>
</dbReference>
<evidence type="ECO:0000256" key="1">
    <source>
        <dbReference type="ARBA" id="ARBA00004123"/>
    </source>
</evidence>
<evidence type="ECO:0000256" key="5">
    <source>
        <dbReference type="ARBA" id="ARBA00022840"/>
    </source>
</evidence>
<dbReference type="InterPro" id="IPR034083">
    <property type="entry name" value="R3H_DEXH_helicase"/>
</dbReference>
<name>A0AAN8Y9I0_SOLBU</name>
<dbReference type="FunFam" id="3.40.50.300:FF:000860">
    <property type="entry name" value="DExH-box ATP-dependent RNA helicase DExH6"/>
    <property type="match status" value="1"/>
</dbReference>
<dbReference type="InterPro" id="IPR001650">
    <property type="entry name" value="Helicase_C-like"/>
</dbReference>
<dbReference type="SUPFAM" id="SSF48403">
    <property type="entry name" value="Ankyrin repeat"/>
    <property type="match status" value="1"/>
</dbReference>
<dbReference type="GO" id="GO:0005634">
    <property type="term" value="C:nucleus"/>
    <property type="evidence" value="ECO:0007669"/>
    <property type="project" value="UniProtKB-SubCell"/>
</dbReference>
<dbReference type="InterPro" id="IPR027417">
    <property type="entry name" value="P-loop_NTPase"/>
</dbReference>
<comment type="catalytic activity">
    <reaction evidence="8">
        <text>ATP + H2O = ADP + phosphate + H(+)</text>
        <dbReference type="Rhea" id="RHEA:13065"/>
        <dbReference type="ChEBI" id="CHEBI:15377"/>
        <dbReference type="ChEBI" id="CHEBI:15378"/>
        <dbReference type="ChEBI" id="CHEBI:30616"/>
        <dbReference type="ChEBI" id="CHEBI:43474"/>
        <dbReference type="ChEBI" id="CHEBI:456216"/>
        <dbReference type="EC" id="3.6.4.13"/>
    </reaction>
</comment>
<evidence type="ECO:0000256" key="3">
    <source>
        <dbReference type="ARBA" id="ARBA00022801"/>
    </source>
</evidence>
<dbReference type="InterPro" id="IPR011709">
    <property type="entry name" value="DEAD-box_helicase_OB_fold"/>
</dbReference>
<feature type="region of interest" description="Disordered" evidence="10">
    <location>
        <begin position="1005"/>
        <end position="1031"/>
    </location>
</feature>
<dbReference type="AlphaFoldDB" id="A0AAN8Y9I0"/>
<sequence>MASAAPSSSGVGKKRQKKGQKQQEVTNVAESTRIRVAQVLEQFRASNDEEYTFESNLSNRDRAAVHMLCRKMGMKSKSSGRGDQRRISIFKTKQNMETLKGKDVLSCFKFSEEAKYALQDLFTRYPPGDGETSEQVVGKHSKKVDKLRGKKDDMFCKPVMSTSEIAKRVESFASRIEKTPNMRQITLQRSKLPIASFKDAITSTIESNQVVLISGETGCGKTTQVPQFILDHMWGKCEACKIVCTQPRRISAISVSERISAERGESVGETVGYKIRLESRGGKQSSIMFCTNGILLRVLITNGSASFNKEAPGKMGKDPISDITHIIVDEIHERDRYSDFMLAILRDLLPSYPNLRLVLMSATLDAERFSKYFGGCPVIRVPGFTYPVKTFYLEDVLSIVKSTKNNHLDSTSSCVMPEESILTEEYKVALDEAINLAFSDDDLDPLLDLISSEGGPKVFNYQHSLSGVTPLMVFAGKGRVGDICMLLSFGADCHLRANDGKTALDWAEQENQTEAVEIIKEHMEKSSSSCEEQQHLLEKYLSTVDPELIDDVLIEQLLKKICIDSEDGAILVFLPGWEDINRTRERLRASHYFNDQSKFSVIPLHSMVPSVEQKKVFRHPPPGCRKIVLSTNIAETAITIDDVVYVIDSGRMKEKSYDPYNNVSTLQSSWVSKASAKQREGRAGRCQPGICYHLYSKLRAASLPDFQVPEIKRIPIEELCLQVKLLSPDCKIEEFLQKTLDPPVYETIRNAIIVLQDIGALSFDEKLTELGERLGSLPVHPLTSKMLLISILLNCLDPALTMACASDYRDPFTLPMLPNEKKRAATAKAELASWYGGRSDQLAVVAAFEGWKSAKETGQESRFCSKYFVSSGTMHMLSGMRKQLASELLRNGFIPGDGSSCNLNAQDPGILHAVLVAGLYPMVGRLLPPLKSNKKAVIETAGGDKVRLSPHSTNFELSFQKFYEQPLIAYDEITRGDGGLLIRNCSVIGPLPLLLLATEIVVAPGNEDDDDGNDDDESDYEDADEDNGEEGNIKADLSEAHQGEKIMSSPDNTVKVIVDRWIPFESTALDVAQIYCLRERLAAAILFKVTHPGKVLPEVLAASINAMGCILSYNGMSGISLPHEPVDSLTTMVSATEIGQSDPGWNNRMDMNPNISPNSFGYNGQHQRPNMHHQRGGIHVSKGSSSHRGTMQRGHSKRKRGNGPY</sequence>
<evidence type="ECO:0000313" key="14">
    <source>
        <dbReference type="EMBL" id="KAK6784734.1"/>
    </source>
</evidence>
<dbReference type="Gene3D" id="1.20.120.1080">
    <property type="match status" value="1"/>
</dbReference>
<keyword evidence="3" id="KW-0378">Hydrolase</keyword>
<reference evidence="14 15" key="1">
    <citation type="submission" date="2024-02" db="EMBL/GenBank/DDBJ databases">
        <title>de novo genome assembly of Solanum bulbocastanum strain 11H21.</title>
        <authorList>
            <person name="Hosaka A.J."/>
        </authorList>
    </citation>
    <scope>NUCLEOTIDE SEQUENCE [LARGE SCALE GENOMIC DNA]</scope>
    <source>
        <tissue evidence="14">Young leaves</tissue>
    </source>
</reference>
<evidence type="ECO:0000259" key="12">
    <source>
        <dbReference type="PROSITE" id="PS51192"/>
    </source>
</evidence>
<dbReference type="SMART" id="SM00393">
    <property type="entry name" value="R3H"/>
    <property type="match status" value="1"/>
</dbReference>
<organism evidence="14 15">
    <name type="scientific">Solanum bulbocastanum</name>
    <name type="common">Wild potato</name>
    <dbReference type="NCBI Taxonomy" id="147425"/>
    <lineage>
        <taxon>Eukaryota</taxon>
        <taxon>Viridiplantae</taxon>
        <taxon>Streptophyta</taxon>
        <taxon>Embryophyta</taxon>
        <taxon>Tracheophyta</taxon>
        <taxon>Spermatophyta</taxon>
        <taxon>Magnoliopsida</taxon>
        <taxon>eudicotyledons</taxon>
        <taxon>Gunneridae</taxon>
        <taxon>Pentapetalae</taxon>
        <taxon>asterids</taxon>
        <taxon>lamiids</taxon>
        <taxon>Solanales</taxon>
        <taxon>Solanaceae</taxon>
        <taxon>Solanoideae</taxon>
        <taxon>Solaneae</taxon>
        <taxon>Solanum</taxon>
    </lineage>
</organism>
<evidence type="ECO:0000256" key="2">
    <source>
        <dbReference type="ARBA" id="ARBA00022741"/>
    </source>
</evidence>
<proteinExistence type="inferred from homology"/>
<dbReference type="InterPro" id="IPR036770">
    <property type="entry name" value="Ankyrin_rpt-contain_sf"/>
</dbReference>
<evidence type="ECO:0000259" key="11">
    <source>
        <dbReference type="PROSITE" id="PS51061"/>
    </source>
</evidence>
<dbReference type="FunFam" id="3.40.50.300:FF:000526">
    <property type="entry name" value="DExH-box ATP-dependent RNA helicase DExH3"/>
    <property type="match status" value="1"/>
</dbReference>